<organism evidence="6 7">
    <name type="scientific">Psylliodes chrysocephalus</name>
    <dbReference type="NCBI Taxonomy" id="3402493"/>
    <lineage>
        <taxon>Eukaryota</taxon>
        <taxon>Metazoa</taxon>
        <taxon>Ecdysozoa</taxon>
        <taxon>Arthropoda</taxon>
        <taxon>Hexapoda</taxon>
        <taxon>Insecta</taxon>
        <taxon>Pterygota</taxon>
        <taxon>Neoptera</taxon>
        <taxon>Endopterygota</taxon>
        <taxon>Coleoptera</taxon>
        <taxon>Polyphaga</taxon>
        <taxon>Cucujiformia</taxon>
        <taxon>Chrysomeloidea</taxon>
        <taxon>Chrysomelidae</taxon>
        <taxon>Galerucinae</taxon>
        <taxon>Alticini</taxon>
        <taxon>Psylliodes</taxon>
    </lineage>
</organism>
<sequence>MSSYKVELYVYDLSRGMASAISPMLLGKKIDGIWHTSIVVYNREYFFGSRGVESCNPGTTAIGNPLRVENLGDTQVPYSVYIDYLKGLSETAYAGRTYHLLNHNCNNFSNEVAQFLCGVSIPKYILDLPNEVLNSSLSSGLLSLVSQLENSARPIGEEQSNSIKEQSPDFEQLNTQIEEARYNSFLLEQRRKTLNEKIAKKERKREKKRKKILEAGGVLPPELREECTMADTEAVNGQAQLPSDQALAMEEEERREEEAKKKARDPPVVFKDVIDVKAEFDALVALIDGKLTPEEQRATEELQQYMIGDEGSWALSDGFLDFVGRLLNDNQFPLDVRVKTFNVLAVAALKDDVILVLHQDRKDHVLMNYAFEIDRLSMQEQESIALFMANMFENLSSSEWLLYISEWTYNNTQTSNIRVTTKVAVHSLLSDSPVLQDRGSAIIHNLACKEVKTVVFDDVAVELTMALLQYFNSKPAEEQLFRCMKALAKFAQVSTQEVPQLIQMIGPDPKSFKGTSERIDSLIDQISVKLR</sequence>
<evidence type="ECO:0000256" key="3">
    <source>
        <dbReference type="ARBA" id="ARBA00022801"/>
    </source>
</evidence>
<gene>
    <name evidence="6" type="ORF">PSYICH_LOCUS9879</name>
</gene>
<dbReference type="Pfam" id="PF05903">
    <property type="entry name" value="Peptidase_C97"/>
    <property type="match status" value="1"/>
</dbReference>
<evidence type="ECO:0000313" key="6">
    <source>
        <dbReference type="EMBL" id="CAH1109955.1"/>
    </source>
</evidence>
<proteinExistence type="inferred from homology"/>
<keyword evidence="2" id="KW-0645">Protease</keyword>
<accession>A0A9P0GHG8</accession>
<dbReference type="PANTHER" id="PTHR12378:SF7">
    <property type="entry name" value="DESUMOYLATING ISOPEPTIDASE 1"/>
    <property type="match status" value="1"/>
</dbReference>
<evidence type="ECO:0000313" key="7">
    <source>
        <dbReference type="Proteomes" id="UP001153636"/>
    </source>
</evidence>
<evidence type="ECO:0000256" key="1">
    <source>
        <dbReference type="ARBA" id="ARBA00008140"/>
    </source>
</evidence>
<dbReference type="GO" id="GO:0008233">
    <property type="term" value="F:peptidase activity"/>
    <property type="evidence" value="ECO:0007669"/>
    <property type="project" value="UniProtKB-KW"/>
</dbReference>
<comment type="similarity">
    <text evidence="1">Belongs to the DeSI family.</text>
</comment>
<feature type="region of interest" description="Disordered" evidence="4">
    <location>
        <begin position="236"/>
        <end position="263"/>
    </location>
</feature>
<dbReference type="InterPro" id="IPR042266">
    <property type="entry name" value="PPPDE_sf"/>
</dbReference>
<dbReference type="EMBL" id="OV651816">
    <property type="protein sequence ID" value="CAH1109955.1"/>
    <property type="molecule type" value="Genomic_DNA"/>
</dbReference>
<dbReference type="InterPro" id="IPR008580">
    <property type="entry name" value="PPPDE_dom"/>
</dbReference>
<dbReference type="OrthoDB" id="21221at2759"/>
<keyword evidence="3" id="KW-0378">Hydrolase</keyword>
<dbReference type="AlphaFoldDB" id="A0A9P0GHG8"/>
<name>A0A9P0GHG8_9CUCU</name>
<dbReference type="SMART" id="SM01179">
    <property type="entry name" value="DUF862"/>
    <property type="match status" value="1"/>
</dbReference>
<evidence type="ECO:0000256" key="2">
    <source>
        <dbReference type="ARBA" id="ARBA00022670"/>
    </source>
</evidence>
<dbReference type="GO" id="GO:0006508">
    <property type="term" value="P:proteolysis"/>
    <property type="evidence" value="ECO:0007669"/>
    <property type="project" value="UniProtKB-KW"/>
</dbReference>
<protein>
    <recommendedName>
        <fullName evidence="5">PPPDE domain-containing protein</fullName>
    </recommendedName>
</protein>
<dbReference type="GO" id="GO:0070646">
    <property type="term" value="P:protein modification by small protein removal"/>
    <property type="evidence" value="ECO:0007669"/>
    <property type="project" value="TreeGrafter"/>
</dbReference>
<dbReference type="Gene3D" id="3.90.1720.30">
    <property type="entry name" value="PPPDE domains"/>
    <property type="match status" value="1"/>
</dbReference>
<dbReference type="Proteomes" id="UP001153636">
    <property type="component" value="Chromosome 4"/>
</dbReference>
<evidence type="ECO:0000256" key="4">
    <source>
        <dbReference type="SAM" id="MobiDB-lite"/>
    </source>
</evidence>
<dbReference type="PANTHER" id="PTHR12378">
    <property type="entry name" value="DESUMOYLATING ISOPEPTIDASE"/>
    <property type="match status" value="1"/>
</dbReference>
<feature type="domain" description="PPPDE" evidence="5">
    <location>
        <begin position="4"/>
        <end position="146"/>
    </location>
</feature>
<dbReference type="PROSITE" id="PS51858">
    <property type="entry name" value="PPPDE"/>
    <property type="match status" value="1"/>
</dbReference>
<evidence type="ECO:0000259" key="5">
    <source>
        <dbReference type="PROSITE" id="PS51858"/>
    </source>
</evidence>
<keyword evidence="7" id="KW-1185">Reference proteome</keyword>
<reference evidence="6" key="1">
    <citation type="submission" date="2022-01" db="EMBL/GenBank/DDBJ databases">
        <authorList>
            <person name="King R."/>
        </authorList>
    </citation>
    <scope>NUCLEOTIDE SEQUENCE</scope>
</reference>